<protein>
    <submittedName>
        <fullName evidence="2">Nuclear transport factor 2 family protein</fullName>
    </submittedName>
</protein>
<accession>A0A6G6Y738</accession>
<dbReference type="Gene3D" id="3.10.450.50">
    <property type="match status" value="1"/>
</dbReference>
<dbReference type="Proteomes" id="UP000501568">
    <property type="component" value="Chromosome"/>
</dbReference>
<dbReference type="KEGG" id="spzr:G5C33_13680"/>
<organism evidence="2 3">
    <name type="scientific">Stakelama tenebrarum</name>
    <dbReference type="NCBI Taxonomy" id="2711215"/>
    <lineage>
        <taxon>Bacteria</taxon>
        <taxon>Pseudomonadati</taxon>
        <taxon>Pseudomonadota</taxon>
        <taxon>Alphaproteobacteria</taxon>
        <taxon>Sphingomonadales</taxon>
        <taxon>Sphingomonadaceae</taxon>
        <taxon>Stakelama</taxon>
    </lineage>
</organism>
<dbReference type="SUPFAM" id="SSF54427">
    <property type="entry name" value="NTF2-like"/>
    <property type="match status" value="1"/>
</dbReference>
<evidence type="ECO:0000313" key="3">
    <source>
        <dbReference type="Proteomes" id="UP000501568"/>
    </source>
</evidence>
<dbReference type="Pfam" id="PF12680">
    <property type="entry name" value="SnoaL_2"/>
    <property type="match status" value="1"/>
</dbReference>
<dbReference type="RefSeq" id="WP_165327738.1">
    <property type="nucleotide sequence ID" value="NZ_CP049109.1"/>
</dbReference>
<dbReference type="AlphaFoldDB" id="A0A6G6Y738"/>
<dbReference type="InterPro" id="IPR032710">
    <property type="entry name" value="NTF2-like_dom_sf"/>
</dbReference>
<evidence type="ECO:0000313" key="2">
    <source>
        <dbReference type="EMBL" id="QIG80730.1"/>
    </source>
</evidence>
<keyword evidence="3" id="KW-1185">Reference proteome</keyword>
<proteinExistence type="predicted"/>
<evidence type="ECO:0000259" key="1">
    <source>
        <dbReference type="Pfam" id="PF12680"/>
    </source>
</evidence>
<dbReference type="InterPro" id="IPR037401">
    <property type="entry name" value="SnoaL-like"/>
</dbReference>
<reference evidence="2 3" key="1">
    <citation type="submission" date="2020-02" db="EMBL/GenBank/DDBJ databases">
        <authorList>
            <person name="Zheng R.K."/>
            <person name="Sun C.M."/>
        </authorList>
    </citation>
    <scope>NUCLEOTIDE SEQUENCE [LARGE SCALE GENOMIC DNA]</scope>
    <source>
        <strain evidence="3">zrk23</strain>
    </source>
</reference>
<gene>
    <name evidence="2" type="ORF">G5C33_13680</name>
</gene>
<dbReference type="EMBL" id="CP049109">
    <property type="protein sequence ID" value="QIG80730.1"/>
    <property type="molecule type" value="Genomic_DNA"/>
</dbReference>
<name>A0A6G6Y738_9SPHN</name>
<sequence length="135" mass="14953">MTDIERIFHAWHDHAKARAIEALAALYAEDAVFESPLVAAVLGQGSEPVLRGRAAILAFMLRGAQGRPDDLLKWYRTGEYFTNGRTLIWEYPRETPEGEQIDVVEVMEIAEGLIAAHRVYFGSKGCARIAPLLAG</sequence>
<feature type="domain" description="SnoaL-like" evidence="1">
    <location>
        <begin position="9"/>
        <end position="117"/>
    </location>
</feature>